<dbReference type="InterPro" id="IPR014729">
    <property type="entry name" value="Rossmann-like_a/b/a_fold"/>
</dbReference>
<dbReference type="AlphaFoldDB" id="A0A259TZI7"/>
<name>A0A259TZI7_9BACT</name>
<organism evidence="1 2">
    <name type="scientific">Rubricoccus marinus</name>
    <dbReference type="NCBI Taxonomy" id="716817"/>
    <lineage>
        <taxon>Bacteria</taxon>
        <taxon>Pseudomonadati</taxon>
        <taxon>Rhodothermota</taxon>
        <taxon>Rhodothermia</taxon>
        <taxon>Rhodothermales</taxon>
        <taxon>Rubricoccaceae</taxon>
        <taxon>Rubricoccus</taxon>
    </lineage>
</organism>
<comment type="caution">
    <text evidence="1">The sequence shown here is derived from an EMBL/GenBank/DDBJ whole genome shotgun (WGS) entry which is preliminary data.</text>
</comment>
<gene>
    <name evidence="1" type="ORF">BSZ36_09545</name>
</gene>
<dbReference type="OrthoDB" id="5288100at2"/>
<evidence type="ECO:0008006" key="3">
    <source>
        <dbReference type="Google" id="ProtNLM"/>
    </source>
</evidence>
<evidence type="ECO:0000313" key="1">
    <source>
        <dbReference type="EMBL" id="OZC03195.1"/>
    </source>
</evidence>
<keyword evidence="2" id="KW-1185">Reference proteome</keyword>
<dbReference type="InterPro" id="IPR052551">
    <property type="entry name" value="UV-DNA_repair_photolyase"/>
</dbReference>
<dbReference type="InterPro" id="IPR036134">
    <property type="entry name" value="Crypto/Photolyase_FAD-like_sf"/>
</dbReference>
<proteinExistence type="predicted"/>
<dbReference type="Gene3D" id="3.40.50.620">
    <property type="entry name" value="HUPs"/>
    <property type="match status" value="1"/>
</dbReference>
<dbReference type="Gene3D" id="1.10.579.10">
    <property type="entry name" value="DNA Cyclobutane Dipyrimidine Photolyase, subunit A, domain 3"/>
    <property type="match status" value="1"/>
</dbReference>
<dbReference type="Gene3D" id="1.25.40.80">
    <property type="match status" value="1"/>
</dbReference>
<dbReference type="RefSeq" id="WP_094548289.1">
    <property type="nucleotide sequence ID" value="NZ_MQWB01000001.1"/>
</dbReference>
<dbReference type="SUPFAM" id="SSF48173">
    <property type="entry name" value="Cryptochrome/photolyase FAD-binding domain"/>
    <property type="match status" value="1"/>
</dbReference>
<dbReference type="PANTHER" id="PTHR38657">
    <property type="entry name" value="SLR1343 PROTEIN"/>
    <property type="match status" value="1"/>
</dbReference>
<accession>A0A259TZI7</accession>
<dbReference type="Proteomes" id="UP000216446">
    <property type="component" value="Unassembled WGS sequence"/>
</dbReference>
<dbReference type="InterPro" id="IPR007357">
    <property type="entry name" value="PhrB-like"/>
</dbReference>
<dbReference type="Gene3D" id="1.10.10.1710">
    <property type="entry name" value="Deoxyribodipyrimidine photolyase-related"/>
    <property type="match status" value="1"/>
</dbReference>
<dbReference type="InParanoid" id="A0A259TZI7"/>
<dbReference type="Pfam" id="PF04244">
    <property type="entry name" value="DPRP"/>
    <property type="match status" value="1"/>
</dbReference>
<dbReference type="EMBL" id="MQWB01000001">
    <property type="protein sequence ID" value="OZC03195.1"/>
    <property type="molecule type" value="Genomic_DNA"/>
</dbReference>
<dbReference type="PANTHER" id="PTHR38657:SF1">
    <property type="entry name" value="SLR1343 PROTEIN"/>
    <property type="match status" value="1"/>
</dbReference>
<evidence type="ECO:0000313" key="2">
    <source>
        <dbReference type="Proteomes" id="UP000216446"/>
    </source>
</evidence>
<reference evidence="1 2" key="1">
    <citation type="submission" date="2016-11" db="EMBL/GenBank/DDBJ databases">
        <title>Study of marine rhodopsin-containing bacteria.</title>
        <authorList>
            <person name="Yoshizawa S."/>
            <person name="Kumagai Y."/>
            <person name="Kogure K."/>
        </authorList>
    </citation>
    <scope>NUCLEOTIDE SEQUENCE [LARGE SCALE GENOMIC DNA]</scope>
    <source>
        <strain evidence="1 2">SG-29</strain>
    </source>
</reference>
<sequence length="515" mass="57872">MPARLVLVLGDHLAPDHPALRDADPAETVVCMAEVRHEADLFPNHRQRLAYFFSAMRHFAAARREGGWTVDYQELTEASGADSLPAFLRAKIREHAPEAVVMVEAGRLSLEAEIREVCEAEGVPLDLRENDHFACSRAEFAEWLDGRKRVLMYDFYRSLRTRHGILLDEAGGPEGGSWSLDAENQQSFGKKGPGLLPDAKRPAASGLSQDVVAMVNEQFPDGWGETESFAWPVTPEAAEAAFETFVTERLPEFGTFQDAMWTQQPWLYHALISPAMNVGLIEPLAMARRVEAAYRAGKVPINAAEGFIRQILGWREFMRGVYTAFHDRLHTDNVLEAHEPLPEFYWTGETHMACVRDVVTQLQEHAYAHHIQRLMVTGLFAQLLGVEPLAVHAWYMAYYVDSVEWVTLPNVIGMSQFATGSLFTTKPYVASGAYVDRMSNYCSGCRYNPKEASGEKACPFTTLYWDFLSRHRALLEGNNRMAFQLRNLDRKTPEALEAIGERADGVRAMAREGTL</sequence>
<protein>
    <recommendedName>
        <fullName evidence="3">Cryptochrome/photolyase family protein</fullName>
    </recommendedName>
</protein>